<evidence type="ECO:0000256" key="2">
    <source>
        <dbReference type="SAM" id="MobiDB-lite"/>
    </source>
</evidence>
<dbReference type="Gene3D" id="1.25.40.1040">
    <property type="match status" value="1"/>
</dbReference>
<dbReference type="VEuPathDB" id="TriTrypDB:TEOVI_000072800"/>
<evidence type="ECO:0000256" key="1">
    <source>
        <dbReference type="ARBA" id="ARBA00006298"/>
    </source>
</evidence>
<comment type="caution">
    <text evidence="3">The sequence shown here is derived from an EMBL/GenBank/DDBJ whole genome shotgun (WGS) entry which is preliminary data.</text>
</comment>
<sequence length="862" mass="95775">MAGRVSDRIFDLIDTGKLGQAEGLLEDALSKFPNDHAVLAAEALLLLRKKVIDKARSKAEALSLQNVTDGSAVNALVHVLQQCCSWEALVRTYERLKGIQDEKVVLENLFQTYVRMGAYNMAQKTALQLNSGWPNPRYHVWVVQSMLAQVPRDSVDHALLKVSANLLEAAVLTEKGTMTTSTSRTYVQVLQQQKLYADAVKFLCSTRGASVGLPPARLEMLAKVLQLNGELAKANAIAKQLWTHQPENWTFVELYLNSLSESNATEGVLELDGPEESKCVSINLSNSDRTLEDALRFARSLSAESLKGSSGSRLGRGPSMAVLEILSRLGDDVQLRNETVAYAKRFYKASCCFLDISTYVDATAASAIYAWSQEDGGPEGKERLHYHMRRILGLRCHVALWGITAETQPSHAEVEELLQACIRSYEEARPLSENLSWSEEGLCDGYITVALNISLHVYEATKNVEWVQKGLALLDSVDRRENNPTWLTFSVCFARILGLADVAACCQLDFKSIQRDTMSHVGYWPLVAGGALDGVCEWNTAAWEHYGMLQRDCSLLRIKVFTYMSWPAMKDIQEYERRQTNSLARVIYSLSRIAGELRQCQTQRNVFDLMQAEERVLSQVFEALQDPQAKDLVDNTDWVVVRSMVLGNIHSQKVEALANTLVGMPTVNERVEHARQLVGSLMLLHDVSMLEAHRVQVSNLPKRRKGKGGKSDAAPQDVPLPMLLCQQHTETLQTLPVMSSIAPLTLEFVKTYGSGARIAHTDSFAHALRAVLEVENIKSFLFPEASILTALLQVAPTSTLPVAAWAKDLQAATESARDRLRQSPPMKALGKREQKIREASLSRINSALTDILREAAAASRRR</sequence>
<dbReference type="GeneID" id="92374668"/>
<dbReference type="GO" id="GO:0016740">
    <property type="term" value="F:transferase activity"/>
    <property type="evidence" value="ECO:0007669"/>
    <property type="project" value="UniProtKB-KW"/>
</dbReference>
<dbReference type="Proteomes" id="UP000195570">
    <property type="component" value="Unassembled WGS sequence"/>
</dbReference>
<evidence type="ECO:0000313" key="4">
    <source>
        <dbReference type="Proteomes" id="UP000195570"/>
    </source>
</evidence>
<dbReference type="PANTHER" id="PTHR22767:SF3">
    <property type="entry name" value="N-ALPHA-ACETYLTRANSFERASE 25, NATB AUXILIARY SUBUNIT"/>
    <property type="match status" value="1"/>
</dbReference>
<evidence type="ECO:0000313" key="3">
    <source>
        <dbReference type="EMBL" id="SCU69171.1"/>
    </source>
</evidence>
<dbReference type="SUPFAM" id="SSF48452">
    <property type="entry name" value="TPR-like"/>
    <property type="match status" value="1"/>
</dbReference>
<dbReference type="FunFam" id="1.25.40.1040:FF:000025">
    <property type="entry name" value="N-acetyltransferase B complex (NatB) non catalytic subunit, putative"/>
    <property type="match status" value="1"/>
</dbReference>
<gene>
    <name evidence="3" type="ORF">TEOVI_000072800</name>
</gene>
<dbReference type="InterPro" id="IPR011990">
    <property type="entry name" value="TPR-like_helical_dom_sf"/>
</dbReference>
<dbReference type="Pfam" id="PF09797">
    <property type="entry name" value="NatB_MDM20"/>
    <property type="match status" value="1"/>
</dbReference>
<dbReference type="InterPro" id="IPR019183">
    <property type="entry name" value="NAA25_NatB_aux_su"/>
</dbReference>
<reference evidence="3" key="1">
    <citation type="submission" date="2016-09" db="EMBL/GenBank/DDBJ databases">
        <authorList>
            <person name="Hebert L."/>
            <person name="Moumen B."/>
        </authorList>
    </citation>
    <scope>NUCLEOTIDE SEQUENCE [LARGE SCALE GENOMIC DNA]</scope>
    <source>
        <strain evidence="3">OVI</strain>
    </source>
</reference>
<name>A0A1G4IAU7_TRYEQ</name>
<dbReference type="RefSeq" id="XP_067080189.1">
    <property type="nucleotide sequence ID" value="XM_067224088.1"/>
</dbReference>
<comment type="similarity">
    <text evidence="1">Belongs to the MDM20/NAA25 family.</text>
</comment>
<dbReference type="EMBL" id="CZPT02001167">
    <property type="protein sequence ID" value="SCU69171.1"/>
    <property type="molecule type" value="Genomic_DNA"/>
</dbReference>
<keyword evidence="4" id="KW-1185">Reference proteome</keyword>
<protein>
    <submittedName>
        <fullName evidence="3">N-acetyltransferase B complex (NatB) non catalytic subunit, putative</fullName>
    </submittedName>
</protein>
<accession>A0A1G4IAU7</accession>
<proteinExistence type="inferred from homology"/>
<dbReference type="PANTHER" id="PTHR22767">
    <property type="entry name" value="N-TERMINAL ACETYLTRANSFERASE-RELATED"/>
    <property type="match status" value="1"/>
</dbReference>
<organism evidence="3 4">
    <name type="scientific">Trypanosoma equiperdum</name>
    <dbReference type="NCBI Taxonomy" id="5694"/>
    <lineage>
        <taxon>Eukaryota</taxon>
        <taxon>Discoba</taxon>
        <taxon>Euglenozoa</taxon>
        <taxon>Kinetoplastea</taxon>
        <taxon>Metakinetoplastina</taxon>
        <taxon>Trypanosomatida</taxon>
        <taxon>Trypanosomatidae</taxon>
        <taxon>Trypanosoma</taxon>
    </lineage>
</organism>
<dbReference type="GO" id="GO:0031416">
    <property type="term" value="C:NatB complex"/>
    <property type="evidence" value="ECO:0007669"/>
    <property type="project" value="TreeGrafter"/>
</dbReference>
<dbReference type="AlphaFoldDB" id="A0A1G4IAU7"/>
<feature type="region of interest" description="Disordered" evidence="2">
    <location>
        <begin position="698"/>
        <end position="717"/>
    </location>
</feature>